<feature type="transmembrane region" description="Helical" evidence="1">
    <location>
        <begin position="237"/>
        <end position="255"/>
    </location>
</feature>
<dbReference type="OrthoDB" id="9800053at2"/>
<dbReference type="AlphaFoldDB" id="A0A1Z4LP06"/>
<keyword evidence="1" id="KW-0472">Membrane</keyword>
<evidence type="ECO:0008006" key="4">
    <source>
        <dbReference type="Google" id="ProtNLM"/>
    </source>
</evidence>
<gene>
    <name evidence="2" type="ORF">NIES267_24660</name>
</gene>
<dbReference type="PANTHER" id="PTHR35337:SF1">
    <property type="entry name" value="SLR1478 PROTEIN"/>
    <property type="match status" value="1"/>
</dbReference>
<keyword evidence="1" id="KW-1133">Transmembrane helix</keyword>
<name>A0A1Z4LP06_9CYAN</name>
<proteinExistence type="predicted"/>
<feature type="transmembrane region" description="Helical" evidence="1">
    <location>
        <begin position="116"/>
        <end position="136"/>
    </location>
</feature>
<dbReference type="PANTHER" id="PTHR35337">
    <property type="entry name" value="SLR1478 PROTEIN"/>
    <property type="match status" value="1"/>
</dbReference>
<dbReference type="Proteomes" id="UP000218418">
    <property type="component" value="Chromosome"/>
</dbReference>
<keyword evidence="3" id="KW-1185">Reference proteome</keyword>
<dbReference type="InterPro" id="IPR002798">
    <property type="entry name" value="SpoIIM-like"/>
</dbReference>
<dbReference type="EMBL" id="AP018227">
    <property type="protein sequence ID" value="BAY82980.1"/>
    <property type="molecule type" value="Genomic_DNA"/>
</dbReference>
<feature type="transmembrane region" description="Helical" evidence="1">
    <location>
        <begin position="187"/>
        <end position="217"/>
    </location>
</feature>
<evidence type="ECO:0000256" key="1">
    <source>
        <dbReference type="SAM" id="Phobius"/>
    </source>
</evidence>
<evidence type="ECO:0000313" key="2">
    <source>
        <dbReference type="EMBL" id="BAY82980.1"/>
    </source>
</evidence>
<dbReference type="Pfam" id="PF01944">
    <property type="entry name" value="SpoIIM"/>
    <property type="match status" value="1"/>
</dbReference>
<feature type="transmembrane region" description="Helical" evidence="1">
    <location>
        <begin position="300"/>
        <end position="320"/>
    </location>
</feature>
<feature type="transmembrane region" description="Helical" evidence="1">
    <location>
        <begin position="276"/>
        <end position="294"/>
    </location>
</feature>
<reference evidence="2 3" key="1">
    <citation type="submission" date="2017-06" db="EMBL/GenBank/DDBJ databases">
        <title>Genome sequencing of cyanobaciteial culture collection at National Institute for Environmental Studies (NIES).</title>
        <authorList>
            <person name="Hirose Y."/>
            <person name="Shimura Y."/>
            <person name="Fujisawa T."/>
            <person name="Nakamura Y."/>
            <person name="Kawachi M."/>
        </authorList>
    </citation>
    <scope>NUCLEOTIDE SEQUENCE [LARGE SCALE GENOMIC DNA]</scope>
    <source>
        <strain evidence="2 3">NIES-267</strain>
    </source>
</reference>
<sequence length="329" mass="36505">MNIQRWIAKREPNWQRLDSLLRQIEKKGLNSLEAKEIGELGNLYRLVKADLIRARTQNLGNSLIINLQTLKNRAYKQIGLEIEIGINKNSRQKECLGIIKFYRWGLPAIVQQTFPYIALSTALFLLGVLVAAFYSWQDPTFMSLIVPSSIISKVRDDGKLWTASIAGIEQAACSEIIINNLRISLGAVLGGITGGIFTIYIIIFNGLLIGTVATLVGQNNLAYPFWAFVFPHGSLELTAILLAVAAGLLIAKAIFNPGKYSRLNAIKRHTCQAIQLLFAIVPMLIIAGIIESFFSSNPNIPNPIKYLTGIGLFLLLITYFRQKSANSEQ</sequence>
<evidence type="ECO:0000313" key="3">
    <source>
        <dbReference type="Proteomes" id="UP000218418"/>
    </source>
</evidence>
<protein>
    <recommendedName>
        <fullName evidence="4">Stage II sporulation protein M</fullName>
    </recommendedName>
</protein>
<accession>A0A1Z4LP06</accession>
<organism evidence="2 3">
    <name type="scientific">Calothrix parasitica NIES-267</name>
    <dbReference type="NCBI Taxonomy" id="1973488"/>
    <lineage>
        <taxon>Bacteria</taxon>
        <taxon>Bacillati</taxon>
        <taxon>Cyanobacteriota</taxon>
        <taxon>Cyanophyceae</taxon>
        <taxon>Nostocales</taxon>
        <taxon>Calotrichaceae</taxon>
        <taxon>Calothrix</taxon>
    </lineage>
</organism>
<keyword evidence="1" id="KW-0812">Transmembrane</keyword>